<organism evidence="1 2">
    <name type="scientific">Cryobacterium zongtaii</name>
    <dbReference type="NCBI Taxonomy" id="1259217"/>
    <lineage>
        <taxon>Bacteria</taxon>
        <taxon>Bacillati</taxon>
        <taxon>Actinomycetota</taxon>
        <taxon>Actinomycetes</taxon>
        <taxon>Micrococcales</taxon>
        <taxon>Microbacteriaceae</taxon>
        <taxon>Cryobacterium</taxon>
    </lineage>
</organism>
<dbReference type="RefSeq" id="WP_103460334.1">
    <property type="nucleotide sequence ID" value="NZ_PPXD01000009.1"/>
</dbReference>
<dbReference type="EMBL" id="PPXD01000009">
    <property type="protein sequence ID" value="POH66716.1"/>
    <property type="molecule type" value="Genomic_DNA"/>
</dbReference>
<reference evidence="1 2" key="1">
    <citation type="submission" date="2018-01" db="EMBL/GenBank/DDBJ databases">
        <title>Cryobacterium sp. nov., from glaciers in China.</title>
        <authorList>
            <person name="Liu Q."/>
            <person name="Xin Y.-H."/>
        </authorList>
    </citation>
    <scope>NUCLEOTIDE SEQUENCE [LARGE SCALE GENOMIC DNA]</scope>
    <source>
        <strain evidence="1 2">TMN-42</strain>
    </source>
</reference>
<protein>
    <recommendedName>
        <fullName evidence="3">DUF2997 domain-containing protein</fullName>
    </recommendedName>
</protein>
<evidence type="ECO:0008006" key="3">
    <source>
        <dbReference type="Google" id="ProtNLM"/>
    </source>
</evidence>
<comment type="caution">
    <text evidence="1">The sequence shown here is derived from an EMBL/GenBank/DDBJ whole genome shotgun (WGS) entry which is preliminary data.</text>
</comment>
<sequence length="70" mass="7728">MTDKQLIVQVRPDGTVHAETLGMFGNECLDYIIVLENMLEAETTSSSFTDAYAQVAAEQETTAENWDGAR</sequence>
<dbReference type="InterPro" id="IPR021375">
    <property type="entry name" value="DUF2997"/>
</dbReference>
<evidence type="ECO:0000313" key="1">
    <source>
        <dbReference type="EMBL" id="POH66716.1"/>
    </source>
</evidence>
<dbReference type="Pfam" id="PF11211">
    <property type="entry name" value="DUF2997"/>
    <property type="match status" value="1"/>
</dbReference>
<dbReference type="AlphaFoldDB" id="A0A2S3ZH76"/>
<proteinExistence type="predicted"/>
<name>A0A2S3ZH76_9MICO</name>
<dbReference type="Proteomes" id="UP000237340">
    <property type="component" value="Unassembled WGS sequence"/>
</dbReference>
<accession>A0A2S3ZH76</accession>
<evidence type="ECO:0000313" key="2">
    <source>
        <dbReference type="Proteomes" id="UP000237340"/>
    </source>
</evidence>
<keyword evidence="2" id="KW-1185">Reference proteome</keyword>
<gene>
    <name evidence="1" type="ORF">C3B61_09225</name>
</gene>